<name>A0ABW4M692_9HYPH</name>
<feature type="transmembrane region" description="Helical" evidence="6">
    <location>
        <begin position="377"/>
        <end position="397"/>
    </location>
</feature>
<evidence type="ECO:0000259" key="7">
    <source>
        <dbReference type="PROSITE" id="PS50850"/>
    </source>
</evidence>
<keyword evidence="9" id="KW-1185">Reference proteome</keyword>
<feature type="transmembrane region" description="Helical" evidence="6">
    <location>
        <begin position="121"/>
        <end position="141"/>
    </location>
</feature>
<dbReference type="InterPro" id="IPR020846">
    <property type="entry name" value="MFS_dom"/>
</dbReference>
<dbReference type="RefSeq" id="WP_377402286.1">
    <property type="nucleotide sequence ID" value="NZ_JBHUEQ010000025.1"/>
</dbReference>
<evidence type="ECO:0000256" key="4">
    <source>
        <dbReference type="ARBA" id="ARBA00022989"/>
    </source>
</evidence>
<keyword evidence="3 6" id="KW-0812">Transmembrane</keyword>
<gene>
    <name evidence="8" type="ORF">ACFSE1_13630</name>
</gene>
<feature type="transmembrane region" description="Helical" evidence="6">
    <location>
        <begin position="91"/>
        <end position="109"/>
    </location>
</feature>
<feature type="transmembrane region" description="Helical" evidence="6">
    <location>
        <begin position="350"/>
        <end position="371"/>
    </location>
</feature>
<evidence type="ECO:0000256" key="3">
    <source>
        <dbReference type="ARBA" id="ARBA00022692"/>
    </source>
</evidence>
<proteinExistence type="predicted"/>
<feature type="transmembrane region" description="Helical" evidence="6">
    <location>
        <begin position="153"/>
        <end position="171"/>
    </location>
</feature>
<dbReference type="EMBL" id="JBHUEQ010000025">
    <property type="protein sequence ID" value="MFD1746507.1"/>
    <property type="molecule type" value="Genomic_DNA"/>
</dbReference>
<dbReference type="PANTHER" id="PTHR43124:SF3">
    <property type="entry name" value="CHLORAMPHENICOL EFFLUX PUMP RV0191"/>
    <property type="match status" value="1"/>
</dbReference>
<dbReference type="Proteomes" id="UP001597322">
    <property type="component" value="Unassembled WGS sequence"/>
</dbReference>
<dbReference type="Gene3D" id="1.20.1250.20">
    <property type="entry name" value="MFS general substrate transporter like domains"/>
    <property type="match status" value="2"/>
</dbReference>
<dbReference type="InterPro" id="IPR050189">
    <property type="entry name" value="MFS_Efflux_Transporters"/>
</dbReference>
<protein>
    <submittedName>
        <fullName evidence="8">MFS transporter</fullName>
    </submittedName>
</protein>
<feature type="transmembrane region" description="Helical" evidence="6">
    <location>
        <begin position="177"/>
        <end position="198"/>
    </location>
</feature>
<dbReference type="PANTHER" id="PTHR43124">
    <property type="entry name" value="PURINE EFFLUX PUMP PBUE"/>
    <property type="match status" value="1"/>
</dbReference>
<evidence type="ECO:0000256" key="2">
    <source>
        <dbReference type="ARBA" id="ARBA00022475"/>
    </source>
</evidence>
<keyword evidence="2" id="KW-1003">Cell membrane</keyword>
<sequence>MTDTFAAGRSSQSATQLSPLTIALIEIALAVGGFGIGTGEFAIMGLLPDVADTYGVTIPQAGHVISAYALGVVIGAPIIAALAARVSRRSLLLMLMSIFALGNILSAVAPDFWTFTVLRFVTGLPHGAYFGVSALVAASMVPPNRRARAVGRVMLGLTLATLVGTPVATFLGQMMSWRAAFVLVGSVGFLTVALLWIFQPRDEVQEGASIRRELSALQRPQVWLTLGVAATGFGGMFSIFSYIASTTTQTAMMSVTMVSFVLALFGIGMNVGNVVGSRLADISLKGTICGVMIFNIVAMTLFSLTATIPFMLCLCVFLIGCGFAACPAVQTRLMDVAADAQTLAAASSHSAFNIANALGAWLGGAVIAMGYGYGSTGYVGAALSVIGLIVFGFSMALERKERT</sequence>
<evidence type="ECO:0000256" key="6">
    <source>
        <dbReference type="SAM" id="Phobius"/>
    </source>
</evidence>
<organism evidence="8 9">
    <name type="scientific">Rhizobium helianthi</name>
    <dbReference type="NCBI Taxonomy" id="1132695"/>
    <lineage>
        <taxon>Bacteria</taxon>
        <taxon>Pseudomonadati</taxon>
        <taxon>Pseudomonadota</taxon>
        <taxon>Alphaproteobacteria</taxon>
        <taxon>Hyphomicrobiales</taxon>
        <taxon>Rhizobiaceae</taxon>
        <taxon>Rhizobium/Agrobacterium group</taxon>
        <taxon>Rhizobium</taxon>
    </lineage>
</organism>
<feature type="domain" description="Major facilitator superfamily (MFS) profile" evidence="7">
    <location>
        <begin position="25"/>
        <end position="399"/>
    </location>
</feature>
<dbReference type="SUPFAM" id="SSF103473">
    <property type="entry name" value="MFS general substrate transporter"/>
    <property type="match status" value="1"/>
</dbReference>
<dbReference type="InterPro" id="IPR011701">
    <property type="entry name" value="MFS"/>
</dbReference>
<feature type="transmembrane region" description="Helical" evidence="6">
    <location>
        <begin position="222"/>
        <end position="244"/>
    </location>
</feature>
<feature type="transmembrane region" description="Helical" evidence="6">
    <location>
        <begin position="64"/>
        <end position="84"/>
    </location>
</feature>
<evidence type="ECO:0000256" key="5">
    <source>
        <dbReference type="ARBA" id="ARBA00023136"/>
    </source>
</evidence>
<feature type="transmembrane region" description="Helical" evidence="6">
    <location>
        <begin position="308"/>
        <end position="329"/>
    </location>
</feature>
<feature type="transmembrane region" description="Helical" evidence="6">
    <location>
        <begin position="282"/>
        <end position="302"/>
    </location>
</feature>
<keyword evidence="4 6" id="KW-1133">Transmembrane helix</keyword>
<evidence type="ECO:0000313" key="8">
    <source>
        <dbReference type="EMBL" id="MFD1746507.1"/>
    </source>
</evidence>
<dbReference type="InterPro" id="IPR036259">
    <property type="entry name" value="MFS_trans_sf"/>
</dbReference>
<comment type="subcellular location">
    <subcellularLocation>
        <location evidence="1">Cell membrane</location>
        <topology evidence="1">Multi-pass membrane protein</topology>
    </subcellularLocation>
</comment>
<evidence type="ECO:0000313" key="9">
    <source>
        <dbReference type="Proteomes" id="UP001597322"/>
    </source>
</evidence>
<dbReference type="Pfam" id="PF07690">
    <property type="entry name" value="MFS_1"/>
    <property type="match status" value="1"/>
</dbReference>
<dbReference type="PROSITE" id="PS50850">
    <property type="entry name" value="MFS"/>
    <property type="match status" value="1"/>
</dbReference>
<feature type="transmembrane region" description="Helical" evidence="6">
    <location>
        <begin position="20"/>
        <end position="44"/>
    </location>
</feature>
<dbReference type="CDD" id="cd17324">
    <property type="entry name" value="MFS_NepI_like"/>
    <property type="match status" value="1"/>
</dbReference>
<evidence type="ECO:0000256" key="1">
    <source>
        <dbReference type="ARBA" id="ARBA00004651"/>
    </source>
</evidence>
<accession>A0ABW4M692</accession>
<comment type="caution">
    <text evidence="8">The sequence shown here is derived from an EMBL/GenBank/DDBJ whole genome shotgun (WGS) entry which is preliminary data.</text>
</comment>
<reference evidence="9" key="1">
    <citation type="journal article" date="2019" name="Int. J. Syst. Evol. Microbiol.">
        <title>The Global Catalogue of Microorganisms (GCM) 10K type strain sequencing project: providing services to taxonomists for standard genome sequencing and annotation.</title>
        <authorList>
            <consortium name="The Broad Institute Genomics Platform"/>
            <consortium name="The Broad Institute Genome Sequencing Center for Infectious Disease"/>
            <person name="Wu L."/>
            <person name="Ma J."/>
        </authorList>
    </citation>
    <scope>NUCLEOTIDE SEQUENCE [LARGE SCALE GENOMIC DNA]</scope>
    <source>
        <strain evidence="9">CG52</strain>
    </source>
</reference>
<keyword evidence="5 6" id="KW-0472">Membrane</keyword>
<feature type="transmembrane region" description="Helical" evidence="6">
    <location>
        <begin position="250"/>
        <end position="270"/>
    </location>
</feature>